<dbReference type="EMBL" id="ML213511">
    <property type="protein sequence ID" value="TFK51251.1"/>
    <property type="molecule type" value="Genomic_DNA"/>
</dbReference>
<reference evidence="1 2" key="1">
    <citation type="journal article" date="2019" name="Nat. Ecol. Evol.">
        <title>Megaphylogeny resolves global patterns of mushroom evolution.</title>
        <authorList>
            <person name="Varga T."/>
            <person name="Krizsan K."/>
            <person name="Foldi C."/>
            <person name="Dima B."/>
            <person name="Sanchez-Garcia M."/>
            <person name="Sanchez-Ramirez S."/>
            <person name="Szollosi G.J."/>
            <person name="Szarkandi J.G."/>
            <person name="Papp V."/>
            <person name="Albert L."/>
            <person name="Andreopoulos W."/>
            <person name="Angelini C."/>
            <person name="Antonin V."/>
            <person name="Barry K.W."/>
            <person name="Bougher N.L."/>
            <person name="Buchanan P."/>
            <person name="Buyck B."/>
            <person name="Bense V."/>
            <person name="Catcheside P."/>
            <person name="Chovatia M."/>
            <person name="Cooper J."/>
            <person name="Damon W."/>
            <person name="Desjardin D."/>
            <person name="Finy P."/>
            <person name="Geml J."/>
            <person name="Haridas S."/>
            <person name="Hughes K."/>
            <person name="Justo A."/>
            <person name="Karasinski D."/>
            <person name="Kautmanova I."/>
            <person name="Kiss B."/>
            <person name="Kocsube S."/>
            <person name="Kotiranta H."/>
            <person name="LaButti K.M."/>
            <person name="Lechner B.E."/>
            <person name="Liimatainen K."/>
            <person name="Lipzen A."/>
            <person name="Lukacs Z."/>
            <person name="Mihaltcheva S."/>
            <person name="Morgado L.N."/>
            <person name="Niskanen T."/>
            <person name="Noordeloos M.E."/>
            <person name="Ohm R.A."/>
            <person name="Ortiz-Santana B."/>
            <person name="Ovrebo C."/>
            <person name="Racz N."/>
            <person name="Riley R."/>
            <person name="Savchenko A."/>
            <person name="Shiryaev A."/>
            <person name="Soop K."/>
            <person name="Spirin V."/>
            <person name="Szebenyi C."/>
            <person name="Tomsovsky M."/>
            <person name="Tulloss R.E."/>
            <person name="Uehling J."/>
            <person name="Grigoriev I.V."/>
            <person name="Vagvolgyi C."/>
            <person name="Papp T."/>
            <person name="Martin F.M."/>
            <person name="Miettinen O."/>
            <person name="Hibbett D.S."/>
            <person name="Nagy L.G."/>
        </authorList>
    </citation>
    <scope>NUCLEOTIDE SEQUENCE [LARGE SCALE GENOMIC DNA]</scope>
    <source>
        <strain evidence="1 2">OMC1185</strain>
    </source>
</reference>
<sequence>MPFASGRITARKATLTLLAGYLAYSYYDNRRLVKSYPSRPPTGAYYTAALLTPRILSRYNPPSYTDVFVARVPRRALLSAARRHGFDDPTSLNEAWARIFLESPKLSFEAKLYGILKDRGDTGASGFYPGQVLLNGTFVVEKPPSKTEPLVISWHMPESVVGFFEALASAGYPWRVSSGGRHSIGVVEIPDSPDEVELVYGCGDEYERCNRVNGKEDGKLNFMLWTEAQKKYERRLLDDAVRQVLNEAGEK</sequence>
<evidence type="ECO:0000313" key="2">
    <source>
        <dbReference type="Proteomes" id="UP000305948"/>
    </source>
</evidence>
<evidence type="ECO:0000313" key="1">
    <source>
        <dbReference type="EMBL" id="TFK51251.1"/>
    </source>
</evidence>
<accession>A0A5C3NBL1</accession>
<dbReference type="AlphaFoldDB" id="A0A5C3NBL1"/>
<proteinExistence type="predicted"/>
<dbReference type="Proteomes" id="UP000305948">
    <property type="component" value="Unassembled WGS sequence"/>
</dbReference>
<keyword evidence="2" id="KW-1185">Reference proteome</keyword>
<dbReference type="OrthoDB" id="4480078at2759"/>
<protein>
    <submittedName>
        <fullName evidence="1">Uncharacterized protein</fullName>
    </submittedName>
</protein>
<name>A0A5C3NBL1_9AGAM</name>
<gene>
    <name evidence="1" type="ORF">OE88DRAFT_1523692</name>
</gene>
<dbReference type="STRING" id="5364.A0A5C3NBL1"/>
<organism evidence="1 2">
    <name type="scientific">Heliocybe sulcata</name>
    <dbReference type="NCBI Taxonomy" id="5364"/>
    <lineage>
        <taxon>Eukaryota</taxon>
        <taxon>Fungi</taxon>
        <taxon>Dikarya</taxon>
        <taxon>Basidiomycota</taxon>
        <taxon>Agaricomycotina</taxon>
        <taxon>Agaricomycetes</taxon>
        <taxon>Gloeophyllales</taxon>
        <taxon>Gloeophyllaceae</taxon>
        <taxon>Heliocybe</taxon>
    </lineage>
</organism>